<organism evidence="1 2">
    <name type="scientific">Pistacia atlantica</name>
    <dbReference type="NCBI Taxonomy" id="434234"/>
    <lineage>
        <taxon>Eukaryota</taxon>
        <taxon>Viridiplantae</taxon>
        <taxon>Streptophyta</taxon>
        <taxon>Embryophyta</taxon>
        <taxon>Tracheophyta</taxon>
        <taxon>Spermatophyta</taxon>
        <taxon>Magnoliopsida</taxon>
        <taxon>eudicotyledons</taxon>
        <taxon>Gunneridae</taxon>
        <taxon>Pentapetalae</taxon>
        <taxon>rosids</taxon>
        <taxon>malvids</taxon>
        <taxon>Sapindales</taxon>
        <taxon>Anacardiaceae</taxon>
        <taxon>Pistacia</taxon>
    </lineage>
</organism>
<evidence type="ECO:0000313" key="2">
    <source>
        <dbReference type="Proteomes" id="UP001164250"/>
    </source>
</evidence>
<gene>
    <name evidence="1" type="ORF">Patl1_20953</name>
</gene>
<evidence type="ECO:0000313" key="1">
    <source>
        <dbReference type="EMBL" id="KAJ0099613.1"/>
    </source>
</evidence>
<keyword evidence="2" id="KW-1185">Reference proteome</keyword>
<accession>A0ACC1BKX8</accession>
<proteinExistence type="predicted"/>
<dbReference type="Proteomes" id="UP001164250">
    <property type="component" value="Chromosome 4"/>
</dbReference>
<dbReference type="EMBL" id="CM047900">
    <property type="protein sequence ID" value="KAJ0099613.1"/>
    <property type="molecule type" value="Genomic_DNA"/>
</dbReference>
<protein>
    <submittedName>
        <fullName evidence="1">Uncharacterized protein</fullName>
    </submittedName>
</protein>
<comment type="caution">
    <text evidence="1">The sequence shown here is derived from an EMBL/GenBank/DDBJ whole genome shotgun (WGS) entry which is preliminary data.</text>
</comment>
<name>A0ACC1BKX8_9ROSI</name>
<reference evidence="2" key="1">
    <citation type="journal article" date="2023" name="G3 (Bethesda)">
        <title>Genome assembly and association tests identify interacting loci associated with vigor, precocity, and sex in interspecific pistachio rootstocks.</title>
        <authorList>
            <person name="Palmer W."/>
            <person name="Jacygrad E."/>
            <person name="Sagayaradj S."/>
            <person name="Cavanaugh K."/>
            <person name="Han R."/>
            <person name="Bertier L."/>
            <person name="Beede B."/>
            <person name="Kafkas S."/>
            <person name="Golino D."/>
            <person name="Preece J."/>
            <person name="Michelmore R."/>
        </authorList>
    </citation>
    <scope>NUCLEOTIDE SEQUENCE [LARGE SCALE GENOMIC DNA]</scope>
</reference>
<sequence>MIVILSMFQSTRKKCIWNALYVIVQHALRSIRVAKLLTERRTSGTFSEWAAVFMLSYMYASHVNVWSLVGLHSHRQRD</sequence>